<proteinExistence type="predicted"/>
<gene>
    <name evidence="1" type="ORF">SD77_3742</name>
</gene>
<dbReference type="Proteomes" id="UP000031982">
    <property type="component" value="Unassembled WGS sequence"/>
</dbReference>
<sequence>MRFLVKYKDFKNKEAKSASLDLLDTFLNEHLIGKFHGTAFECILVRFINHPPKTRKLKLKTLYKTMAEVEVAMDFTDSRKLNMKDFQTALLKVEEAINKVRSIESQPPADYHKEQLLDDYKASLTFIPKDLKELKAYAQKEKEITFHNRIKRADCFMYSRSINPQPLTKRLIGVRVDGPPNCLAPFDYIYSELFSHLLRRADIKLPGYDEIYVSIGETLEDAKQEIAIDEWCQYTYSAIDLTDYHLRDQEGKAQLVFDSICDGLRLIADFDHLEKAKIEKVIHFIQEKGTDIDLVYMFKQNKNYLAEIIYTIPKDHLTKAEYKLQLTDLRSNQSKVVPINFINTFWAPYSFGQLLIQKEEIVIKGRKSMRAEISRKADKLPNEYRFNISDIMNQDTIRKSPSHP</sequence>
<keyword evidence="2" id="KW-1185">Reference proteome</keyword>
<name>A0ABR5AW07_BACBA</name>
<comment type="caution">
    <text evidence="1">The sequence shown here is derived from an EMBL/GenBank/DDBJ whole genome shotgun (WGS) entry which is preliminary data.</text>
</comment>
<dbReference type="EMBL" id="JXLP01000005">
    <property type="protein sequence ID" value="KIL78941.1"/>
    <property type="molecule type" value="Genomic_DNA"/>
</dbReference>
<organism evidence="1 2">
    <name type="scientific">Bacillus badius</name>
    <dbReference type="NCBI Taxonomy" id="1455"/>
    <lineage>
        <taxon>Bacteria</taxon>
        <taxon>Bacillati</taxon>
        <taxon>Bacillota</taxon>
        <taxon>Bacilli</taxon>
        <taxon>Bacillales</taxon>
        <taxon>Bacillaceae</taxon>
        <taxon>Pseudobacillus</taxon>
    </lineage>
</organism>
<protein>
    <submittedName>
        <fullName evidence="1">Uncharacterized protein</fullName>
    </submittedName>
</protein>
<evidence type="ECO:0000313" key="1">
    <source>
        <dbReference type="EMBL" id="KIL78941.1"/>
    </source>
</evidence>
<reference evidence="1 2" key="1">
    <citation type="submission" date="2015-01" db="EMBL/GenBank/DDBJ databases">
        <title>Genome Assembly of Bacillus badius MTCC 1458.</title>
        <authorList>
            <person name="Verma A."/>
            <person name="Khatri I."/>
            <person name="Mual P."/>
            <person name="Subramanian S."/>
            <person name="Krishnamurthi S."/>
        </authorList>
    </citation>
    <scope>NUCLEOTIDE SEQUENCE [LARGE SCALE GENOMIC DNA]</scope>
    <source>
        <strain evidence="1 2">MTCC 1458</strain>
    </source>
</reference>
<accession>A0ABR5AW07</accession>
<dbReference type="RefSeq" id="WP_052477283.1">
    <property type="nucleotide sequence ID" value="NZ_JARTHD010000008.1"/>
</dbReference>
<evidence type="ECO:0000313" key="2">
    <source>
        <dbReference type="Proteomes" id="UP000031982"/>
    </source>
</evidence>